<dbReference type="Gene3D" id="3.50.50.60">
    <property type="entry name" value="FAD/NAD(P)-binding domain"/>
    <property type="match status" value="1"/>
</dbReference>
<evidence type="ECO:0000313" key="8">
    <source>
        <dbReference type="EMBL" id="SVE02062.1"/>
    </source>
</evidence>
<organism evidence="8">
    <name type="scientific">marine metagenome</name>
    <dbReference type="NCBI Taxonomy" id="408172"/>
    <lineage>
        <taxon>unclassified sequences</taxon>
        <taxon>metagenomes</taxon>
        <taxon>ecological metagenomes</taxon>
    </lineage>
</organism>
<dbReference type="InterPro" id="IPR036188">
    <property type="entry name" value="FAD/NAD-bd_sf"/>
</dbReference>
<feature type="non-terminal residue" evidence="8">
    <location>
        <position position="1"/>
    </location>
</feature>
<name>A0A383A2U1_9ZZZZ</name>
<evidence type="ECO:0000256" key="5">
    <source>
        <dbReference type="ARBA" id="ARBA00022857"/>
    </source>
</evidence>
<evidence type="ECO:0000256" key="4">
    <source>
        <dbReference type="ARBA" id="ARBA00022827"/>
    </source>
</evidence>
<keyword evidence="5" id="KW-0521">NADP</keyword>
<dbReference type="AlphaFoldDB" id="A0A383A2U1"/>
<keyword evidence="3" id="KW-0285">Flavoprotein</keyword>
<dbReference type="EMBL" id="UINC01188709">
    <property type="protein sequence ID" value="SVE02062.1"/>
    <property type="molecule type" value="Genomic_DNA"/>
</dbReference>
<keyword evidence="7" id="KW-0503">Monooxygenase</keyword>
<dbReference type="PANTHER" id="PTHR43098">
    <property type="entry name" value="L-ORNITHINE N(5)-MONOOXYGENASE-RELATED"/>
    <property type="match status" value="1"/>
</dbReference>
<protein>
    <recommendedName>
        <fullName evidence="9">Cyclohexanone monooxygenase</fullName>
    </recommendedName>
</protein>
<accession>A0A383A2U1</accession>
<evidence type="ECO:0000256" key="6">
    <source>
        <dbReference type="ARBA" id="ARBA00023002"/>
    </source>
</evidence>
<reference evidence="8" key="1">
    <citation type="submission" date="2018-05" db="EMBL/GenBank/DDBJ databases">
        <authorList>
            <person name="Lanie J.A."/>
            <person name="Ng W.-L."/>
            <person name="Kazmierczak K.M."/>
            <person name="Andrzejewski T.M."/>
            <person name="Davidsen T.M."/>
            <person name="Wayne K.J."/>
            <person name="Tettelin H."/>
            <person name="Glass J.I."/>
            <person name="Rusch D."/>
            <person name="Podicherti R."/>
            <person name="Tsui H.-C.T."/>
            <person name="Winkler M.E."/>
        </authorList>
    </citation>
    <scope>NUCLEOTIDE SEQUENCE</scope>
</reference>
<keyword evidence="4" id="KW-0274">FAD</keyword>
<proteinExistence type="inferred from homology"/>
<gene>
    <name evidence="8" type="ORF">METZ01_LOCUS454916</name>
</gene>
<evidence type="ECO:0008006" key="9">
    <source>
        <dbReference type="Google" id="ProtNLM"/>
    </source>
</evidence>
<dbReference type="SUPFAM" id="SSF51905">
    <property type="entry name" value="FAD/NAD(P)-binding domain"/>
    <property type="match status" value="1"/>
</dbReference>
<dbReference type="GO" id="GO:0004497">
    <property type="term" value="F:monooxygenase activity"/>
    <property type="evidence" value="ECO:0007669"/>
    <property type="project" value="UniProtKB-KW"/>
</dbReference>
<dbReference type="InterPro" id="IPR050775">
    <property type="entry name" value="FAD-binding_Monooxygenases"/>
</dbReference>
<keyword evidence="6" id="KW-0560">Oxidoreductase</keyword>
<sequence length="227" mass="24780">DPVVAEALVPTYTIGCKRLAVDSGYYETYNRSNVTLVDISESPIERIIPAGIRALGQEYTLDALIMATGFDAMTGTLMKIDIRGRGGSSLNDKWADGPRTYLGLGMADFPNLFTITGPGSPSVLTNMLQSIEQHVDWVVDCLNYLRANEITEIEATQSAEDAWVIHNDEVADDHIRNSCSSWYVGANIDGKPRVFMPYVGGFPRYVDKCNEIAADGYSGFTLSSSSS</sequence>
<evidence type="ECO:0000256" key="3">
    <source>
        <dbReference type="ARBA" id="ARBA00022630"/>
    </source>
</evidence>
<dbReference type="PANTHER" id="PTHR43098:SF3">
    <property type="entry name" value="L-ORNITHINE N(5)-MONOOXYGENASE-RELATED"/>
    <property type="match status" value="1"/>
</dbReference>
<evidence type="ECO:0000256" key="7">
    <source>
        <dbReference type="ARBA" id="ARBA00023033"/>
    </source>
</evidence>
<comment type="similarity">
    <text evidence="2">Belongs to the FAD-binding monooxygenase family.</text>
</comment>
<evidence type="ECO:0000256" key="2">
    <source>
        <dbReference type="ARBA" id="ARBA00010139"/>
    </source>
</evidence>
<comment type="cofactor">
    <cofactor evidence="1">
        <name>FAD</name>
        <dbReference type="ChEBI" id="CHEBI:57692"/>
    </cofactor>
</comment>
<evidence type="ECO:0000256" key="1">
    <source>
        <dbReference type="ARBA" id="ARBA00001974"/>
    </source>
</evidence>